<keyword evidence="1" id="KW-0732">Signal</keyword>
<dbReference type="AlphaFoldDB" id="A0A9D1XA57"/>
<dbReference type="Pfam" id="PF14121">
    <property type="entry name" value="Porin_10"/>
    <property type="match status" value="1"/>
</dbReference>
<evidence type="ECO:0000256" key="1">
    <source>
        <dbReference type="SAM" id="SignalP"/>
    </source>
</evidence>
<reference evidence="2" key="2">
    <citation type="submission" date="2021-04" db="EMBL/GenBank/DDBJ databases">
        <authorList>
            <person name="Gilroy R."/>
        </authorList>
    </citation>
    <scope>NUCLEOTIDE SEQUENCE</scope>
    <source>
        <strain evidence="2">ChiGjej6B6-14162</strain>
    </source>
</reference>
<reference evidence="2" key="1">
    <citation type="journal article" date="2021" name="PeerJ">
        <title>Extensive microbial diversity within the chicken gut microbiome revealed by metagenomics and culture.</title>
        <authorList>
            <person name="Gilroy R."/>
            <person name="Ravi A."/>
            <person name="Getino M."/>
            <person name="Pursley I."/>
            <person name="Horton D.L."/>
            <person name="Alikhan N.F."/>
            <person name="Baker D."/>
            <person name="Gharbi K."/>
            <person name="Hall N."/>
            <person name="Watson M."/>
            <person name="Adriaenssens E.M."/>
            <person name="Foster-Nyarko E."/>
            <person name="Jarju S."/>
            <person name="Secka A."/>
            <person name="Antonio M."/>
            <person name="Oren A."/>
            <person name="Chaudhuri R.R."/>
            <person name="La Ragione R."/>
            <person name="Hildebrand F."/>
            <person name="Pallen M.J."/>
        </authorList>
    </citation>
    <scope>NUCLEOTIDE SEQUENCE</scope>
    <source>
        <strain evidence="2">ChiGjej6B6-14162</strain>
    </source>
</reference>
<dbReference type="InterPro" id="IPR025631">
    <property type="entry name" value="Porin_10"/>
</dbReference>
<gene>
    <name evidence="2" type="ORF">H9977_12005</name>
</gene>
<dbReference type="EMBL" id="DXEL01000082">
    <property type="protein sequence ID" value="HIX75737.1"/>
    <property type="molecule type" value="Genomic_DNA"/>
</dbReference>
<comment type="caution">
    <text evidence="2">The sequence shown here is derived from an EMBL/GenBank/DDBJ whole genome shotgun (WGS) entry which is preliminary data.</text>
</comment>
<organism evidence="2 3">
    <name type="scientific">Candidatus Parabacteroides intestinipullorum</name>
    <dbReference type="NCBI Taxonomy" id="2838723"/>
    <lineage>
        <taxon>Bacteria</taxon>
        <taxon>Pseudomonadati</taxon>
        <taxon>Bacteroidota</taxon>
        <taxon>Bacteroidia</taxon>
        <taxon>Bacteroidales</taxon>
        <taxon>Tannerellaceae</taxon>
        <taxon>Parabacteroides</taxon>
    </lineage>
</organism>
<protein>
    <submittedName>
        <fullName evidence="2">Porin</fullName>
    </submittedName>
</protein>
<evidence type="ECO:0000313" key="3">
    <source>
        <dbReference type="Proteomes" id="UP000886740"/>
    </source>
</evidence>
<proteinExistence type="predicted"/>
<evidence type="ECO:0000313" key="2">
    <source>
        <dbReference type="EMBL" id="HIX75737.1"/>
    </source>
</evidence>
<accession>A0A9D1XA57</accession>
<feature type="chain" id="PRO_5039182714" evidence="1">
    <location>
        <begin position="21"/>
        <end position="691"/>
    </location>
</feature>
<dbReference type="Proteomes" id="UP000886740">
    <property type="component" value="Unassembled WGS sequence"/>
</dbReference>
<sequence length="691" mass="78507">MKRFINILLLSALCVATALAQGRGSRSTRGGFSLSALSAAKKDIPDSLLLADTASANGKRITAYQLDSRLGQRRVAPMDTGRLNTANSFLAESKALALGFLANVGSPAQSKIFFDREEERDFIFADAYTYYITTPDNALFYDTKAPYTNVSYSTGGASQSKEDRLKGVMTMNFGKRINVGGDIDYIYSRGHYDSNGNKMLSYRLFGNYLSDRYEMSAYLSNFNFVSYENGGLTDDRYITDIDNLSTGQYSTDTKSFPVRFTDAWNRVRGKRYFLTHRYNLGFTRELDETDEDGNPKSIFVPVSSIIHTFDYEDNRRRFISENAGIDTCYNRVYGIDNTLNDQASSWIMKNTFALALREGFQDWVKFGLNAFIRFEKRKFRLPAEIPGLDYSPENTTGYIGRPTTLDFPTSTVYDEFTTYVGGELLKTQGDIFTYNINGELGIAGSDAGEFRLVGNLKTKFPLFKKEATIEADAYIKNLTPAFFQRHNHSRYFWWDLPLKNVQRIYAGAKVDLESTRTRLSGGVESIQNYVYFGKSGLPEQSTKNLQVITLRLKQDLMYRAFGWENEVAYQLSSDTEVLPLPALSAYSNIYLHFKLAKVLTVQLGANVYYHTSYYAPYYEPATQQFQLQDEVKVGNYPQLNAYVNFHLKQARFYVMAYNLGSQFISPNYFSLAHYPTDPMVLKMGIAVLFNN</sequence>
<feature type="signal peptide" evidence="1">
    <location>
        <begin position="1"/>
        <end position="20"/>
    </location>
</feature>
<name>A0A9D1XA57_9BACT</name>